<dbReference type="Pfam" id="PF00271">
    <property type="entry name" value="Helicase_C"/>
    <property type="match status" value="1"/>
</dbReference>
<reference evidence="4 5" key="2">
    <citation type="submission" date="2024-05" db="EMBL/GenBank/DDBJ databases">
        <authorList>
            <person name="Chen Y."/>
            <person name="Shah S."/>
            <person name="Dougan E. K."/>
            <person name="Thang M."/>
            <person name="Chan C."/>
        </authorList>
    </citation>
    <scope>NUCLEOTIDE SEQUENCE [LARGE SCALE GENOMIC DNA]</scope>
</reference>
<keyword evidence="4" id="KW-0547">Nucleotide-binding</keyword>
<comment type="caution">
    <text evidence="3">The sequence shown here is derived from an EMBL/GenBank/DDBJ whole genome shotgun (WGS) entry which is preliminary data.</text>
</comment>
<evidence type="ECO:0000313" key="5">
    <source>
        <dbReference type="Proteomes" id="UP001152797"/>
    </source>
</evidence>
<keyword evidence="4" id="KW-0378">Hydrolase</keyword>
<dbReference type="GO" id="GO:0004386">
    <property type="term" value="F:helicase activity"/>
    <property type="evidence" value="ECO:0007669"/>
    <property type="project" value="UniProtKB-KW"/>
</dbReference>
<reference evidence="3" key="1">
    <citation type="submission" date="2022-10" db="EMBL/GenBank/DDBJ databases">
        <authorList>
            <person name="Chen Y."/>
            <person name="Dougan E. K."/>
            <person name="Chan C."/>
            <person name="Rhodes N."/>
            <person name="Thang M."/>
        </authorList>
    </citation>
    <scope>NUCLEOTIDE SEQUENCE</scope>
</reference>
<evidence type="ECO:0000313" key="4">
    <source>
        <dbReference type="EMBL" id="CAL4806883.1"/>
    </source>
</evidence>
<sequence length="278" mass="31663">MYKDAQKDQTEEKPAGTILVFLPGWGDIDTLQKRLAQNFDPKRFKILPLHSQVTPQQQQEIFEPAPSGVRKIVLTTNIAEASITVEGTEFVIDSARAKEVSYDPYLKVGTLTTSWISKASAKQRAGRAGRTQGGLCFHLFCRERYNKVDDYLPPELLRSPLEDAGLLPVSAFCQSQFWGTQRVPLHFERRNVWLCCEKHWQLMLCEGLTAWSWGTSPGSQSILNGLTFQDKYVTVEYFGRSYKTLRPGLNWAGCTLAAFAHWFYFWVRFGSHSPDKIT</sequence>
<evidence type="ECO:0000256" key="1">
    <source>
        <dbReference type="SAM" id="Phobius"/>
    </source>
</evidence>
<dbReference type="SUPFAM" id="SSF52540">
    <property type="entry name" value="P-loop containing nucleoside triphosphate hydrolases"/>
    <property type="match status" value="1"/>
</dbReference>
<dbReference type="GO" id="GO:0003723">
    <property type="term" value="F:RNA binding"/>
    <property type="evidence" value="ECO:0007669"/>
    <property type="project" value="TreeGrafter"/>
</dbReference>
<dbReference type="SMART" id="SM00490">
    <property type="entry name" value="HELICc"/>
    <property type="match status" value="1"/>
</dbReference>
<name>A0A9P1GRM6_9DINO</name>
<dbReference type="PANTHER" id="PTHR18934">
    <property type="entry name" value="ATP-DEPENDENT RNA HELICASE"/>
    <property type="match status" value="1"/>
</dbReference>
<accession>A0A9P1GRM6</accession>
<dbReference type="AlphaFoldDB" id="A0A9P1GRM6"/>
<organism evidence="3">
    <name type="scientific">Cladocopium goreaui</name>
    <dbReference type="NCBI Taxonomy" id="2562237"/>
    <lineage>
        <taxon>Eukaryota</taxon>
        <taxon>Sar</taxon>
        <taxon>Alveolata</taxon>
        <taxon>Dinophyceae</taxon>
        <taxon>Suessiales</taxon>
        <taxon>Symbiodiniaceae</taxon>
        <taxon>Cladocopium</taxon>
    </lineage>
</organism>
<keyword evidence="1" id="KW-1133">Transmembrane helix</keyword>
<dbReference type="EMBL" id="CAMXCT020006758">
    <property type="protein sequence ID" value="CAL1172946.1"/>
    <property type="molecule type" value="Genomic_DNA"/>
</dbReference>
<keyword evidence="1" id="KW-0472">Membrane</keyword>
<dbReference type="PANTHER" id="PTHR18934:SF213">
    <property type="entry name" value="3'-5' RNA HELICASE YTHDC2"/>
    <property type="match status" value="1"/>
</dbReference>
<dbReference type="EMBL" id="CAMXCT010006758">
    <property type="protein sequence ID" value="CAI4019571.1"/>
    <property type="molecule type" value="Genomic_DNA"/>
</dbReference>
<keyword evidence="1" id="KW-0812">Transmembrane</keyword>
<dbReference type="OrthoDB" id="438769at2759"/>
<dbReference type="Proteomes" id="UP001152797">
    <property type="component" value="Unassembled WGS sequence"/>
</dbReference>
<proteinExistence type="predicted"/>
<dbReference type="Gene3D" id="3.40.50.300">
    <property type="entry name" value="P-loop containing nucleotide triphosphate hydrolases"/>
    <property type="match status" value="1"/>
</dbReference>
<dbReference type="InterPro" id="IPR001650">
    <property type="entry name" value="Helicase_C-like"/>
</dbReference>
<keyword evidence="4" id="KW-0347">Helicase</keyword>
<dbReference type="PROSITE" id="PS51194">
    <property type="entry name" value="HELICASE_CTER"/>
    <property type="match status" value="1"/>
</dbReference>
<evidence type="ECO:0000313" key="3">
    <source>
        <dbReference type="EMBL" id="CAI4019571.1"/>
    </source>
</evidence>
<keyword evidence="4" id="KW-0067">ATP-binding</keyword>
<keyword evidence="5" id="KW-1185">Reference proteome</keyword>
<gene>
    <name evidence="3" type="ORF">C1SCF055_LOCUS44065</name>
</gene>
<evidence type="ECO:0000259" key="2">
    <source>
        <dbReference type="PROSITE" id="PS51194"/>
    </source>
</evidence>
<feature type="domain" description="Helicase C-terminal" evidence="2">
    <location>
        <begin position="1"/>
        <end position="172"/>
    </location>
</feature>
<dbReference type="InterPro" id="IPR027417">
    <property type="entry name" value="P-loop_NTPase"/>
</dbReference>
<feature type="transmembrane region" description="Helical" evidence="1">
    <location>
        <begin position="248"/>
        <end position="267"/>
    </location>
</feature>
<protein>
    <submittedName>
        <fullName evidence="4">DExH-box ATP-dependent RNA helicase DExH6 (Protein HELICASE IN VASCULAR TISSUE AND TAPETUM)</fullName>
    </submittedName>
</protein>
<dbReference type="EMBL" id="CAMXCT030006758">
    <property type="protein sequence ID" value="CAL4806883.1"/>
    <property type="molecule type" value="Genomic_DNA"/>
</dbReference>
<dbReference type="CDD" id="cd18791">
    <property type="entry name" value="SF2_C_RHA"/>
    <property type="match status" value="1"/>
</dbReference>